<protein>
    <recommendedName>
        <fullName evidence="1">FAD/NAD(P)-binding domain-containing protein</fullName>
    </recommendedName>
</protein>
<accession>A0ABR3W142</accession>
<proteinExistence type="predicted"/>
<evidence type="ECO:0000313" key="2">
    <source>
        <dbReference type="EMBL" id="KAL1850463.1"/>
    </source>
</evidence>
<dbReference type="Proteomes" id="UP001586593">
    <property type="component" value="Unassembled WGS sequence"/>
</dbReference>
<dbReference type="Pfam" id="PF07992">
    <property type="entry name" value="Pyr_redox_2"/>
    <property type="match status" value="1"/>
</dbReference>
<dbReference type="PANTHER" id="PTHR43735">
    <property type="entry name" value="APOPTOSIS-INDUCING FACTOR 1"/>
    <property type="match status" value="1"/>
</dbReference>
<gene>
    <name evidence="2" type="ORF">VTK73DRAFT_9655</name>
</gene>
<organism evidence="2 3">
    <name type="scientific">Phialemonium thermophilum</name>
    <dbReference type="NCBI Taxonomy" id="223376"/>
    <lineage>
        <taxon>Eukaryota</taxon>
        <taxon>Fungi</taxon>
        <taxon>Dikarya</taxon>
        <taxon>Ascomycota</taxon>
        <taxon>Pezizomycotina</taxon>
        <taxon>Sordariomycetes</taxon>
        <taxon>Sordariomycetidae</taxon>
        <taxon>Cephalothecales</taxon>
        <taxon>Cephalothecaceae</taxon>
        <taxon>Phialemonium</taxon>
    </lineage>
</organism>
<keyword evidence="3" id="KW-1185">Reference proteome</keyword>
<comment type="caution">
    <text evidence="2">The sequence shown here is derived from an EMBL/GenBank/DDBJ whole genome shotgun (WGS) entry which is preliminary data.</text>
</comment>
<sequence>MHRFSPGLQKATLEALERLGVEVVLGEKVVSHDDADARQVVLTSGKTVECDCYVDCTGQRPSSGVLASLAPAAISESGHIRVKPTLQILDDSLPHIYACGDVADTHTPNPNARSAMTQAETVADNILLAIRGKGPRYTYAPRWGDGLIKLTLGLDRSILQFWDGKNELLFPSVDKDVALLADGAWKNMGAEPFTDTGPMKEGLCYGLDGSTTIDSSFQD</sequence>
<dbReference type="PANTHER" id="PTHR43735:SF11">
    <property type="entry name" value="HYPOTHETICAL OXIDOREDUCTASE (EUROFUNG)"/>
    <property type="match status" value="1"/>
</dbReference>
<dbReference type="SUPFAM" id="SSF51905">
    <property type="entry name" value="FAD/NAD(P)-binding domain"/>
    <property type="match status" value="1"/>
</dbReference>
<dbReference type="InterPro" id="IPR023753">
    <property type="entry name" value="FAD/NAD-binding_dom"/>
</dbReference>
<evidence type="ECO:0000259" key="1">
    <source>
        <dbReference type="Pfam" id="PF07992"/>
    </source>
</evidence>
<dbReference type="EMBL" id="JAZHXJ010000828">
    <property type="protein sequence ID" value="KAL1850463.1"/>
    <property type="molecule type" value="Genomic_DNA"/>
</dbReference>
<dbReference type="Gene3D" id="3.50.50.100">
    <property type="match status" value="1"/>
</dbReference>
<feature type="domain" description="FAD/NAD(P)-binding" evidence="1">
    <location>
        <begin position="3"/>
        <end position="107"/>
    </location>
</feature>
<dbReference type="InterPro" id="IPR036188">
    <property type="entry name" value="FAD/NAD-bd_sf"/>
</dbReference>
<name>A0ABR3W142_9PEZI</name>
<evidence type="ECO:0000313" key="3">
    <source>
        <dbReference type="Proteomes" id="UP001586593"/>
    </source>
</evidence>
<reference evidence="2 3" key="1">
    <citation type="journal article" date="2024" name="Commun. Biol.">
        <title>Comparative genomic analysis of thermophilic fungi reveals convergent evolutionary adaptations and gene losses.</title>
        <authorList>
            <person name="Steindorff A.S."/>
            <person name="Aguilar-Pontes M.V."/>
            <person name="Robinson A.J."/>
            <person name="Andreopoulos B."/>
            <person name="LaButti K."/>
            <person name="Kuo A."/>
            <person name="Mondo S."/>
            <person name="Riley R."/>
            <person name="Otillar R."/>
            <person name="Haridas S."/>
            <person name="Lipzen A."/>
            <person name="Grimwood J."/>
            <person name="Schmutz J."/>
            <person name="Clum A."/>
            <person name="Reid I.D."/>
            <person name="Moisan M.C."/>
            <person name="Butler G."/>
            <person name="Nguyen T.T.M."/>
            <person name="Dewar K."/>
            <person name="Conant G."/>
            <person name="Drula E."/>
            <person name="Henrissat B."/>
            <person name="Hansel C."/>
            <person name="Singer S."/>
            <person name="Hutchinson M.I."/>
            <person name="de Vries R.P."/>
            <person name="Natvig D.O."/>
            <person name="Powell A.J."/>
            <person name="Tsang A."/>
            <person name="Grigoriev I.V."/>
        </authorList>
    </citation>
    <scope>NUCLEOTIDE SEQUENCE [LARGE SCALE GENOMIC DNA]</scope>
    <source>
        <strain evidence="2 3">ATCC 24622</strain>
    </source>
</reference>